<proteinExistence type="predicted"/>
<feature type="region of interest" description="Disordered" evidence="2">
    <location>
        <begin position="486"/>
        <end position="568"/>
    </location>
</feature>
<dbReference type="PANTHER" id="PTHR11200">
    <property type="entry name" value="INOSITOL 5-PHOSPHATASE"/>
    <property type="match status" value="1"/>
</dbReference>
<feature type="compositionally biased region" description="Basic and acidic residues" evidence="2">
    <location>
        <begin position="389"/>
        <end position="407"/>
    </location>
</feature>
<accession>A0ABQ9XPV9</accession>
<feature type="region of interest" description="Disordered" evidence="2">
    <location>
        <begin position="739"/>
        <end position="886"/>
    </location>
</feature>
<dbReference type="InterPro" id="IPR046985">
    <property type="entry name" value="IP5"/>
</dbReference>
<feature type="compositionally biased region" description="Basic and acidic residues" evidence="2">
    <location>
        <begin position="841"/>
        <end position="886"/>
    </location>
</feature>
<dbReference type="Proteomes" id="UP001281761">
    <property type="component" value="Unassembled WGS sequence"/>
</dbReference>
<feature type="compositionally biased region" description="Basic and acidic residues" evidence="2">
    <location>
        <begin position="741"/>
        <end position="777"/>
    </location>
</feature>
<keyword evidence="5" id="KW-1185">Reference proteome</keyword>
<dbReference type="EMBL" id="JARBJD010000078">
    <property type="protein sequence ID" value="KAK2954471.1"/>
    <property type="molecule type" value="Genomic_DNA"/>
</dbReference>
<evidence type="ECO:0000256" key="1">
    <source>
        <dbReference type="SAM" id="Coils"/>
    </source>
</evidence>
<evidence type="ECO:0000256" key="2">
    <source>
        <dbReference type="SAM" id="MobiDB-lite"/>
    </source>
</evidence>
<evidence type="ECO:0000259" key="3">
    <source>
        <dbReference type="SMART" id="SM00128"/>
    </source>
</evidence>
<gene>
    <name evidence="4" type="ORF">BLNAU_10639</name>
</gene>
<dbReference type="InterPro" id="IPR000300">
    <property type="entry name" value="IPPc"/>
</dbReference>
<feature type="compositionally biased region" description="Polar residues" evidence="2">
    <location>
        <begin position="508"/>
        <end position="525"/>
    </location>
</feature>
<feature type="compositionally biased region" description="Polar residues" evidence="2">
    <location>
        <begin position="827"/>
        <end position="839"/>
    </location>
</feature>
<evidence type="ECO:0000313" key="4">
    <source>
        <dbReference type="EMBL" id="KAK2954471.1"/>
    </source>
</evidence>
<dbReference type="InterPro" id="IPR036691">
    <property type="entry name" value="Endo/exonu/phosph_ase_sf"/>
</dbReference>
<feature type="compositionally biased region" description="Polar residues" evidence="2">
    <location>
        <begin position="409"/>
        <end position="424"/>
    </location>
</feature>
<dbReference type="SUPFAM" id="SSF56219">
    <property type="entry name" value="DNase I-like"/>
    <property type="match status" value="1"/>
</dbReference>
<feature type="compositionally biased region" description="Low complexity" evidence="2">
    <location>
        <begin position="532"/>
        <end position="559"/>
    </location>
</feature>
<organism evidence="4 5">
    <name type="scientific">Blattamonas nauphoetae</name>
    <dbReference type="NCBI Taxonomy" id="2049346"/>
    <lineage>
        <taxon>Eukaryota</taxon>
        <taxon>Metamonada</taxon>
        <taxon>Preaxostyla</taxon>
        <taxon>Oxymonadida</taxon>
        <taxon>Blattamonas</taxon>
    </lineage>
</organism>
<name>A0ABQ9XPV9_9EUKA</name>
<feature type="compositionally biased region" description="Low complexity" evidence="2">
    <location>
        <begin position="798"/>
        <end position="808"/>
    </location>
</feature>
<feature type="compositionally biased region" description="Polar residues" evidence="2">
    <location>
        <begin position="436"/>
        <end position="458"/>
    </location>
</feature>
<feature type="coiled-coil region" evidence="1">
    <location>
        <begin position="318"/>
        <end position="355"/>
    </location>
</feature>
<protein>
    <submittedName>
        <fullName evidence="4">Inositol polyphosphate 5-phosphatase OCRL</fullName>
        <ecNumber evidence="4">3.1.3.86</ecNumber>
    </submittedName>
</protein>
<reference evidence="4 5" key="1">
    <citation type="journal article" date="2022" name="bioRxiv">
        <title>Genomics of Preaxostyla Flagellates Illuminates Evolutionary Transitions and the Path Towards Mitochondrial Loss.</title>
        <authorList>
            <person name="Novak L.V.F."/>
            <person name="Treitli S.C."/>
            <person name="Pyrih J."/>
            <person name="Halakuc P."/>
            <person name="Pipaliya S.V."/>
            <person name="Vacek V."/>
            <person name="Brzon O."/>
            <person name="Soukal P."/>
            <person name="Eme L."/>
            <person name="Dacks J.B."/>
            <person name="Karnkowska A."/>
            <person name="Elias M."/>
            <person name="Hampl V."/>
        </authorList>
    </citation>
    <scope>NUCLEOTIDE SEQUENCE [LARGE SCALE GENOMIC DNA]</scope>
    <source>
        <strain evidence="4">NAU3</strain>
        <tissue evidence="4">Gut</tissue>
    </source>
</reference>
<dbReference type="EC" id="3.1.3.86" evidence="4"/>
<keyword evidence="1" id="KW-0175">Coiled coil</keyword>
<feature type="domain" description="Inositol polyphosphate-related phosphatase" evidence="3">
    <location>
        <begin position="8"/>
        <end position="347"/>
    </location>
</feature>
<dbReference type="Gene3D" id="3.60.10.10">
    <property type="entry name" value="Endonuclease/exonuclease/phosphatase"/>
    <property type="match status" value="1"/>
</dbReference>
<keyword evidence="4" id="KW-0378">Hydrolase</keyword>
<evidence type="ECO:0000313" key="5">
    <source>
        <dbReference type="Proteomes" id="UP001281761"/>
    </source>
</evidence>
<sequence length="1117" mass="127056">MEGAPPTTSTNFFFGTWNVGTAPPPEDLSDFLCLHHKECGIYAITLQEVVPLKLSNLNKYNKNPDLWNTAILNELGPNYSMYYAKQLFGLTLSVFVHRKLLQFMSNMQETTISCGIFKPVPNKGAIVLSFLFHDRPFCFIASHLTSGRGKNIRRMEDFQRIVKECTFGQSSMSPFPFSNPRLSLFEHDFVFWMGDLNYRLDSAISHSQVEEYLKHQKAFKTKLTKAQDLMQSNTLGAVTQRTYFTSASLTPLSSLLLYDQLLLHRLNKVAFSSFEEMRISFPPTYRYDEGTNTYDTSHKLQVPAWCDRVLFFTADPRVREKRLIVEKEDKEKKELEAAMKNQAKMERRLTRKSRNRASVNLGTDDISLDDDWDMIDPDDSTDTFNSRLSSKDRNSTKSKHDEKDDANSVHASDSSVRTHSPQLSEQDHSANHPHKSNTQSDGNSQKPADAPPTQNTNHPAKPTFTPKKLAVPKNFQISASKDQIPHLSLSSQPSPLHPSPTEKKPNERNSTQNLAITNSLRSSPFMTRPQASPRLPSDSPTPTTSSTASSGPTSPVTPSENKESSSCALTSNQNVVLRPIFSQFNQPLSSTAPTDTPVQFQSAFLPPHLFEGFSFFFITPLLYTSHQHLAISDHRPVSALFALTLFPFTHFDANTAKRNLFCESHFAVEEEKKRDTHPLPRPFHIEALVVDHGLECLNDEVSKVLRKGDEMREKRREWRRSKGRPWEGEDEWRSVWGEEAEEKKREEELRKDEERQRAEEQRQEEDRRKEREQRNKMLSELVETKQSPKPNTLPSPFAPSDAAAPSLDESLDRPRPPPMNMSALLSEISQPTKLRSTQMLIEKHAEEREREEEARRAKWEAEEKERARRAKERLEREMERRREEEEKKAAELVEEEVDAETAQANRVKQLKRQFETGKAQSSIDTRLGLDLARPVQALKLQSEFTEQLSLSLLHRPAGLPEARDIHSRRLLSVADHANPHAVKHKPVGGVGMFSALSVTRRVVMLPTLAPSIRLPRRKLLLSSPLGQCGVWSVDGDVGLGRVVEGVDLRRLEVARRMEERKEKGTEKKAKDAPEKKKKNSVKSGPNKTGTDARKPEMSASMQQSALVLQALLNRKKD</sequence>
<feature type="region of interest" description="Disordered" evidence="2">
    <location>
        <begin position="1058"/>
        <end position="1117"/>
    </location>
</feature>
<dbReference type="Pfam" id="PF22669">
    <property type="entry name" value="Exo_endo_phos2"/>
    <property type="match status" value="2"/>
</dbReference>
<feature type="region of interest" description="Disordered" evidence="2">
    <location>
        <begin position="379"/>
        <end position="466"/>
    </location>
</feature>
<dbReference type="GO" id="GO:0034485">
    <property type="term" value="F:phosphatidylinositol-3,4,5-trisphosphate 5-phosphatase activity"/>
    <property type="evidence" value="ECO:0007669"/>
    <property type="project" value="UniProtKB-EC"/>
</dbReference>
<feature type="compositionally biased region" description="Basic and acidic residues" evidence="2">
    <location>
        <begin position="1058"/>
        <end position="1074"/>
    </location>
</feature>
<dbReference type="SMART" id="SM00128">
    <property type="entry name" value="IPPc"/>
    <property type="match status" value="1"/>
</dbReference>
<comment type="caution">
    <text evidence="4">The sequence shown here is derived from an EMBL/GenBank/DDBJ whole genome shotgun (WGS) entry which is preliminary data.</text>
</comment>